<feature type="compositionally biased region" description="Low complexity" evidence="7">
    <location>
        <begin position="187"/>
        <end position="201"/>
    </location>
</feature>
<dbReference type="CDD" id="cd12933">
    <property type="entry name" value="eIF3G"/>
    <property type="match status" value="1"/>
</dbReference>
<dbReference type="InParanoid" id="C1FFN6"/>
<evidence type="ECO:0000313" key="10">
    <source>
        <dbReference type="Proteomes" id="UP000002009"/>
    </source>
</evidence>
<dbReference type="GeneID" id="8245779"/>
<dbReference type="SMART" id="SM00360">
    <property type="entry name" value="RRM"/>
    <property type="match status" value="1"/>
</dbReference>
<dbReference type="Gene3D" id="3.30.70.330">
    <property type="match status" value="1"/>
</dbReference>
<gene>
    <name evidence="9" type="ORF">MICPUN_94842</name>
</gene>
<dbReference type="GO" id="GO:0001732">
    <property type="term" value="P:formation of cytoplasmic translation initiation complex"/>
    <property type="evidence" value="ECO:0007669"/>
    <property type="project" value="UniProtKB-UniRule"/>
</dbReference>
<dbReference type="SMART" id="SM00361">
    <property type="entry name" value="RRM_1"/>
    <property type="match status" value="1"/>
</dbReference>
<dbReference type="FunFam" id="3.30.70.330:FF:000342">
    <property type="entry name" value="Eukaryotic translation initiation factor 3 subunit G"/>
    <property type="match status" value="1"/>
</dbReference>
<dbReference type="PIRSF" id="PIRSF037949">
    <property type="entry name" value="Transl_init_eIF-3_RNA-bind"/>
    <property type="match status" value="1"/>
</dbReference>
<dbReference type="Pfam" id="PF12353">
    <property type="entry name" value="eIF3g"/>
    <property type="match status" value="1"/>
</dbReference>
<accession>C1FFN6</accession>
<dbReference type="InterPro" id="IPR034240">
    <property type="entry name" value="eIF3G_RRM"/>
</dbReference>
<keyword evidence="4 5" id="KW-0648">Protein biosynthesis</keyword>
<evidence type="ECO:0000256" key="3">
    <source>
        <dbReference type="ARBA" id="ARBA00022884"/>
    </source>
</evidence>
<comment type="subunit">
    <text evidence="5">Component of the eukaryotic translation initiation factor 3 (eIF-3) complex.</text>
</comment>
<keyword evidence="10" id="KW-1185">Reference proteome</keyword>
<dbReference type="GO" id="GO:0003723">
    <property type="term" value="F:RNA binding"/>
    <property type="evidence" value="ECO:0007669"/>
    <property type="project" value="UniProtKB-UniRule"/>
</dbReference>
<proteinExistence type="inferred from homology"/>
<evidence type="ECO:0000256" key="5">
    <source>
        <dbReference type="HAMAP-Rule" id="MF_03006"/>
    </source>
</evidence>
<dbReference type="GO" id="GO:0003743">
    <property type="term" value="F:translation initiation factor activity"/>
    <property type="evidence" value="ECO:0007669"/>
    <property type="project" value="UniProtKB-UniRule"/>
</dbReference>
<dbReference type="InterPro" id="IPR024675">
    <property type="entry name" value="eIF3g_N"/>
</dbReference>
<dbReference type="GO" id="GO:0033290">
    <property type="term" value="C:eukaryotic 48S preinitiation complex"/>
    <property type="evidence" value="ECO:0007669"/>
    <property type="project" value="UniProtKB-UniRule"/>
</dbReference>
<comment type="similarity">
    <text evidence="5">Belongs to the eIF-3 subunit G family.</text>
</comment>
<dbReference type="InterPro" id="IPR003954">
    <property type="entry name" value="RRM_euk-type"/>
</dbReference>
<dbReference type="OMA" id="ICQGDHF"/>
<sequence>MVGKMRWGDSAELDDDGDFDMSAALPASQVIGPDANGVKTYIDYKVKDDGLKVRTVKKVRVHTETKKVTPAMAARKKWAKFGDAQRYKPGDESMTAVSIEEIFLERYRATPKSESEKQGDELAKMASSNTSLLVCRICGKKGDHWTTKCPYKDLASMNTLGLGDSKPPGDDDGPGKGPGKGGYVPPSMRAGASSGASMGESMNRRREENSVRVSNLSEDTREQDLQELFRPFGPVTRIYVAFNRETGESRGFAFVNFVNKDDAQRAINKLDGYGYDNLILRVEWAAPREERK</sequence>
<dbReference type="InterPro" id="IPR000504">
    <property type="entry name" value="RRM_dom"/>
</dbReference>
<reference evidence="9 10" key="1">
    <citation type="journal article" date="2009" name="Science">
        <title>Green evolution and dynamic adaptations revealed by genomes of the marine picoeukaryotes Micromonas.</title>
        <authorList>
            <person name="Worden A.Z."/>
            <person name="Lee J.H."/>
            <person name="Mock T."/>
            <person name="Rouze P."/>
            <person name="Simmons M.P."/>
            <person name="Aerts A.L."/>
            <person name="Allen A.E."/>
            <person name="Cuvelier M.L."/>
            <person name="Derelle E."/>
            <person name="Everett M.V."/>
            <person name="Foulon E."/>
            <person name="Grimwood J."/>
            <person name="Gundlach H."/>
            <person name="Henrissat B."/>
            <person name="Napoli C."/>
            <person name="McDonald S.M."/>
            <person name="Parker M.S."/>
            <person name="Rombauts S."/>
            <person name="Salamov A."/>
            <person name="Von Dassow P."/>
            <person name="Badger J.H."/>
            <person name="Coutinho P.M."/>
            <person name="Demir E."/>
            <person name="Dubchak I."/>
            <person name="Gentemann C."/>
            <person name="Eikrem W."/>
            <person name="Gready J.E."/>
            <person name="John U."/>
            <person name="Lanier W."/>
            <person name="Lindquist E.A."/>
            <person name="Lucas S."/>
            <person name="Mayer K.F."/>
            <person name="Moreau H."/>
            <person name="Not F."/>
            <person name="Otillar R."/>
            <person name="Panaud O."/>
            <person name="Pangilinan J."/>
            <person name="Paulsen I."/>
            <person name="Piegu B."/>
            <person name="Poliakov A."/>
            <person name="Robbens S."/>
            <person name="Schmutz J."/>
            <person name="Toulza E."/>
            <person name="Wyss T."/>
            <person name="Zelensky A."/>
            <person name="Zhou K."/>
            <person name="Armbrust E.V."/>
            <person name="Bhattacharya D."/>
            <person name="Goodenough U.W."/>
            <person name="Van de Peer Y."/>
            <person name="Grigoriev I.V."/>
        </authorList>
    </citation>
    <scope>NUCLEOTIDE SEQUENCE [LARGE SCALE GENOMIC DNA]</scope>
    <source>
        <strain evidence="10">RCC299 / NOUM17</strain>
    </source>
</reference>
<dbReference type="InterPro" id="IPR012677">
    <property type="entry name" value="Nucleotide-bd_a/b_plait_sf"/>
</dbReference>
<dbReference type="PROSITE" id="PS50102">
    <property type="entry name" value="RRM"/>
    <property type="match status" value="1"/>
</dbReference>
<dbReference type="InterPro" id="IPR035979">
    <property type="entry name" value="RBD_domain_sf"/>
</dbReference>
<feature type="region of interest" description="Disordered" evidence="7">
    <location>
        <begin position="160"/>
        <end position="219"/>
    </location>
</feature>
<keyword evidence="2 5" id="KW-0396">Initiation factor</keyword>
<dbReference type="Proteomes" id="UP000002009">
    <property type="component" value="Chromosome 8"/>
</dbReference>
<dbReference type="AlphaFoldDB" id="C1FFN6"/>
<evidence type="ECO:0000256" key="6">
    <source>
        <dbReference type="PROSITE-ProRule" id="PRU00176"/>
    </source>
</evidence>
<keyword evidence="3 6" id="KW-0694">RNA-binding</keyword>
<dbReference type="STRING" id="296587.C1FFN6"/>
<dbReference type="PANTHER" id="PTHR10352">
    <property type="entry name" value="EUKARYOTIC TRANSLATION INITIATION FACTOR 3 SUBUNIT G"/>
    <property type="match status" value="1"/>
</dbReference>
<feature type="domain" description="RRM" evidence="8">
    <location>
        <begin position="209"/>
        <end position="287"/>
    </location>
</feature>
<dbReference type="FunCoup" id="C1FFN6">
    <property type="interactions" value="1878"/>
</dbReference>
<evidence type="ECO:0000256" key="2">
    <source>
        <dbReference type="ARBA" id="ARBA00022540"/>
    </source>
</evidence>
<keyword evidence="1 5" id="KW-0963">Cytoplasm</keyword>
<dbReference type="OrthoDB" id="1749473at2759"/>
<name>C1FFN6_MICCC</name>
<dbReference type="HAMAP" id="MF_03006">
    <property type="entry name" value="eIF3g"/>
    <property type="match status" value="1"/>
</dbReference>
<dbReference type="eggNOG" id="KOG0122">
    <property type="taxonomic scope" value="Eukaryota"/>
</dbReference>
<comment type="subcellular location">
    <subcellularLocation>
        <location evidence="5">Cytoplasm</location>
    </subcellularLocation>
</comment>
<dbReference type="InterPro" id="IPR017334">
    <property type="entry name" value="eIF3_g"/>
</dbReference>
<evidence type="ECO:0000259" key="8">
    <source>
        <dbReference type="PROSITE" id="PS50102"/>
    </source>
</evidence>
<dbReference type="KEGG" id="mis:MICPUN_94842"/>
<organism evidence="9 10">
    <name type="scientific">Micromonas commoda (strain RCC299 / NOUM17 / CCMP2709)</name>
    <name type="common">Picoplanktonic green alga</name>
    <dbReference type="NCBI Taxonomy" id="296587"/>
    <lineage>
        <taxon>Eukaryota</taxon>
        <taxon>Viridiplantae</taxon>
        <taxon>Chlorophyta</taxon>
        <taxon>Mamiellophyceae</taxon>
        <taxon>Mamiellales</taxon>
        <taxon>Mamiellaceae</taxon>
        <taxon>Micromonas</taxon>
    </lineage>
</organism>
<dbReference type="EMBL" id="CP001575">
    <property type="protein sequence ID" value="ACO69114.1"/>
    <property type="molecule type" value="Genomic_DNA"/>
</dbReference>
<dbReference type="Pfam" id="PF00076">
    <property type="entry name" value="RRM_1"/>
    <property type="match status" value="1"/>
</dbReference>
<evidence type="ECO:0000256" key="7">
    <source>
        <dbReference type="SAM" id="MobiDB-lite"/>
    </source>
</evidence>
<evidence type="ECO:0000256" key="4">
    <source>
        <dbReference type="ARBA" id="ARBA00022917"/>
    </source>
</evidence>
<comment type="function">
    <text evidence="5">RNA-binding component of the eukaryotic translation initiation factor 3 (eIF-3) complex, which is involved in protein synthesis of a specialized repertoire of mRNAs and, together with other initiation factors, stimulates binding of mRNA and methionyl-tRNAi to the 40S ribosome. The eIF-3 complex specifically targets and initiates translation of a subset of mRNAs involved in cell proliferation. This subunit can bind 18S rRNA.</text>
</comment>
<dbReference type="GO" id="GO:0016282">
    <property type="term" value="C:eukaryotic 43S preinitiation complex"/>
    <property type="evidence" value="ECO:0007669"/>
    <property type="project" value="UniProtKB-UniRule"/>
</dbReference>
<dbReference type="SUPFAM" id="SSF54928">
    <property type="entry name" value="RNA-binding domain, RBD"/>
    <property type="match status" value="1"/>
</dbReference>
<evidence type="ECO:0000313" key="9">
    <source>
        <dbReference type="EMBL" id="ACO69114.1"/>
    </source>
</evidence>
<protein>
    <recommendedName>
        <fullName evidence="5">Eukaryotic translation initiation factor 3 subunit G</fullName>
        <shortName evidence="5">eIF3g</shortName>
    </recommendedName>
    <alternativeName>
        <fullName evidence="5">Eukaryotic translation initiation factor 3 RNA-binding subunit</fullName>
        <shortName evidence="5">eIF-3 RNA-binding subunit</shortName>
    </alternativeName>
    <alternativeName>
        <fullName evidence="5">Eukaryotic translation initiation factor 3 subunit 4</fullName>
    </alternativeName>
</protein>
<dbReference type="GO" id="GO:0005852">
    <property type="term" value="C:eukaryotic translation initiation factor 3 complex"/>
    <property type="evidence" value="ECO:0007669"/>
    <property type="project" value="UniProtKB-UniRule"/>
</dbReference>
<evidence type="ECO:0000256" key="1">
    <source>
        <dbReference type="ARBA" id="ARBA00022490"/>
    </source>
</evidence>
<dbReference type="RefSeq" id="XP_002507856.1">
    <property type="nucleotide sequence ID" value="XM_002507810.1"/>
</dbReference>
<dbReference type="CDD" id="cd12408">
    <property type="entry name" value="RRM_eIF3G_like"/>
    <property type="match status" value="1"/>
</dbReference>